<sequence length="127" mass="13152">MGWVVITDFGCQGTVVIVVNARALIAGIGGTMVEETNVKAMAGNDVIVIVVVAGFGMGHRGNDLGCDCLGWQCLGDGNSSFFGDGSRQADATHDEISGYWNGVPVAFASAAPCLEQFLFGYQSVLSA</sequence>
<protein>
    <submittedName>
        <fullName evidence="2">Uncharacterized protein</fullName>
    </submittedName>
</protein>
<reference evidence="2" key="1">
    <citation type="submission" date="2022-11" db="UniProtKB">
        <authorList>
            <consortium name="WormBaseParasite"/>
        </authorList>
    </citation>
    <scope>IDENTIFICATION</scope>
</reference>
<dbReference type="AlphaFoldDB" id="A0A915J175"/>
<evidence type="ECO:0000313" key="2">
    <source>
        <dbReference type="WBParaSite" id="nRc.2.0.1.t20145-RA"/>
    </source>
</evidence>
<dbReference type="WBParaSite" id="nRc.2.0.1.t20145-RA">
    <property type="protein sequence ID" value="nRc.2.0.1.t20145-RA"/>
    <property type="gene ID" value="nRc.2.0.1.g20145"/>
</dbReference>
<accession>A0A915J175</accession>
<organism evidence="1 2">
    <name type="scientific">Romanomermis culicivorax</name>
    <name type="common">Nematode worm</name>
    <dbReference type="NCBI Taxonomy" id="13658"/>
    <lineage>
        <taxon>Eukaryota</taxon>
        <taxon>Metazoa</taxon>
        <taxon>Ecdysozoa</taxon>
        <taxon>Nematoda</taxon>
        <taxon>Enoplea</taxon>
        <taxon>Dorylaimia</taxon>
        <taxon>Mermithida</taxon>
        <taxon>Mermithoidea</taxon>
        <taxon>Mermithidae</taxon>
        <taxon>Romanomermis</taxon>
    </lineage>
</organism>
<dbReference type="Proteomes" id="UP000887565">
    <property type="component" value="Unplaced"/>
</dbReference>
<name>A0A915J175_ROMCU</name>
<keyword evidence="1" id="KW-1185">Reference proteome</keyword>
<proteinExistence type="predicted"/>
<evidence type="ECO:0000313" key="1">
    <source>
        <dbReference type="Proteomes" id="UP000887565"/>
    </source>
</evidence>